<keyword evidence="17" id="KW-1185">Reference proteome</keyword>
<dbReference type="Proteomes" id="UP000460751">
    <property type="component" value="Unassembled WGS sequence"/>
</dbReference>
<dbReference type="EC" id="2.7.1.166" evidence="4 15"/>
<evidence type="ECO:0000313" key="17">
    <source>
        <dbReference type="Proteomes" id="UP000460751"/>
    </source>
</evidence>
<dbReference type="SUPFAM" id="SSF56112">
    <property type="entry name" value="Protein kinase-like (PK-like)"/>
    <property type="match status" value="1"/>
</dbReference>
<evidence type="ECO:0000256" key="15">
    <source>
        <dbReference type="HAMAP-Rule" id="MF_00521"/>
    </source>
</evidence>
<keyword evidence="11 15" id="KW-0448">Lipopolysaccharide biosynthesis</keyword>
<dbReference type="OrthoDB" id="6854449at2"/>
<evidence type="ECO:0000256" key="5">
    <source>
        <dbReference type="ARBA" id="ARBA00022475"/>
    </source>
</evidence>
<evidence type="ECO:0000256" key="2">
    <source>
        <dbReference type="ARBA" id="ARBA00004713"/>
    </source>
</evidence>
<dbReference type="HAMAP" id="MF_00521">
    <property type="entry name" value="KDO_kinase"/>
    <property type="match status" value="1"/>
</dbReference>
<dbReference type="Pfam" id="PF06293">
    <property type="entry name" value="Kdo"/>
    <property type="match status" value="1"/>
</dbReference>
<proteinExistence type="inferred from homology"/>
<gene>
    <name evidence="15" type="primary">kdkA</name>
    <name evidence="16" type="ORF">GLW01_05160</name>
</gene>
<evidence type="ECO:0000256" key="1">
    <source>
        <dbReference type="ARBA" id="ARBA00004515"/>
    </source>
</evidence>
<dbReference type="AlphaFoldDB" id="A0A9X4YAF8"/>
<evidence type="ECO:0000256" key="7">
    <source>
        <dbReference type="ARBA" id="ARBA00022679"/>
    </source>
</evidence>
<keyword evidence="8 15" id="KW-0547">Nucleotide-binding</keyword>
<sequence length="243" mass="26984">MSHSSDFFGDDGARFRVSAVWSPSFNTDWFRPNAWGSAARPVDAGGRGGAWFVTAPGGELVLRFYQRGGLMAHLSRDAYVRTGVVQSRAFAEFDLLQRMVERGLPVPAPVAAAFWPRAGVFYRAAILVERLESAQPLPSVLGTLAAEHWEAVGRTVRRFHDEGIDHADLNAFNILWVNGSVYVIDFDKGRQRARGITGARWQRGNLHRFHRSLLKLDWTDSPLGLDTAWEHVLAGYSEGAGHP</sequence>
<evidence type="ECO:0000256" key="10">
    <source>
        <dbReference type="ARBA" id="ARBA00022840"/>
    </source>
</evidence>
<evidence type="ECO:0000256" key="12">
    <source>
        <dbReference type="ARBA" id="ARBA00023136"/>
    </source>
</evidence>
<organism evidence="16 17">
    <name type="scientific">Vreelandella halophila</name>
    <dbReference type="NCBI Taxonomy" id="86177"/>
    <lineage>
        <taxon>Bacteria</taxon>
        <taxon>Pseudomonadati</taxon>
        <taxon>Pseudomonadota</taxon>
        <taxon>Gammaproteobacteria</taxon>
        <taxon>Oceanospirillales</taxon>
        <taxon>Halomonadaceae</taxon>
        <taxon>Vreelandella</taxon>
    </lineage>
</organism>
<keyword evidence="9 15" id="KW-0418">Kinase</keyword>
<comment type="pathway">
    <text evidence="2 15">Bacterial outer membrane biogenesis; LPS core biosynthesis.</text>
</comment>
<evidence type="ECO:0000256" key="6">
    <source>
        <dbReference type="ARBA" id="ARBA00022519"/>
    </source>
</evidence>
<reference evidence="16 17" key="1">
    <citation type="submission" date="2019-11" db="EMBL/GenBank/DDBJ databases">
        <title>Genome sequences of 17 halophilic strains isolated from different environments.</title>
        <authorList>
            <person name="Furrow R.E."/>
        </authorList>
    </citation>
    <scope>NUCLEOTIDE SEQUENCE [LARGE SCALE GENOMIC DNA]</scope>
    <source>
        <strain evidence="16 17">22507_15_FS</strain>
    </source>
</reference>
<keyword evidence="10 15" id="KW-0067">ATP-binding</keyword>
<protein>
    <recommendedName>
        <fullName evidence="13 15">3-deoxy-D-manno-octulosonic acid kinase</fullName>
        <shortName evidence="15">Kdo kinase</shortName>
        <ecNumber evidence="4 15">2.7.1.166</ecNumber>
    </recommendedName>
</protein>
<comment type="function">
    <text evidence="15">Catalyzes the ATP-dependent phosphorylation of the 3-deoxy-D-manno-octulosonic acid (Kdo) residue in Kdo-lipid IV(A) at the 4-OH position.</text>
</comment>
<dbReference type="GO" id="GO:0009244">
    <property type="term" value="P:lipopolysaccharide core region biosynthetic process"/>
    <property type="evidence" value="ECO:0007669"/>
    <property type="project" value="UniProtKB-UniRule"/>
</dbReference>
<comment type="caution">
    <text evidence="16">The sequence shown here is derived from an EMBL/GenBank/DDBJ whole genome shotgun (WGS) entry which is preliminary data.</text>
</comment>
<comment type="similarity">
    <text evidence="3 15">Belongs to the protein kinase superfamily. KdkA/RfaP family.</text>
</comment>
<dbReference type="InterPro" id="IPR011009">
    <property type="entry name" value="Kinase-like_dom_sf"/>
</dbReference>
<evidence type="ECO:0000313" key="16">
    <source>
        <dbReference type="EMBL" id="MYL26179.1"/>
    </source>
</evidence>
<feature type="active site" evidence="15">
    <location>
        <position position="168"/>
    </location>
</feature>
<dbReference type="GO" id="GO:0016301">
    <property type="term" value="F:kinase activity"/>
    <property type="evidence" value="ECO:0007669"/>
    <property type="project" value="UniProtKB-KW"/>
</dbReference>
<dbReference type="EMBL" id="WMEX01000002">
    <property type="protein sequence ID" value="MYL26179.1"/>
    <property type="molecule type" value="Genomic_DNA"/>
</dbReference>
<dbReference type="RefSeq" id="WP_160898367.1">
    <property type="nucleotide sequence ID" value="NZ_WMEX01000002.1"/>
</dbReference>
<evidence type="ECO:0000256" key="4">
    <source>
        <dbReference type="ARBA" id="ARBA00011988"/>
    </source>
</evidence>
<dbReference type="GO" id="GO:0016773">
    <property type="term" value="F:phosphotransferase activity, alcohol group as acceptor"/>
    <property type="evidence" value="ECO:0007669"/>
    <property type="project" value="UniProtKB-UniRule"/>
</dbReference>
<dbReference type="NCBIfam" id="NF002475">
    <property type="entry name" value="PRK01723.1"/>
    <property type="match status" value="1"/>
</dbReference>
<keyword evidence="7 15" id="KW-0808">Transferase</keyword>
<evidence type="ECO:0000256" key="8">
    <source>
        <dbReference type="ARBA" id="ARBA00022741"/>
    </source>
</evidence>
<dbReference type="Gene3D" id="1.10.510.10">
    <property type="entry name" value="Transferase(Phosphotransferase) domain 1"/>
    <property type="match status" value="1"/>
</dbReference>
<accession>A0A9X4YAF8</accession>
<evidence type="ECO:0000256" key="14">
    <source>
        <dbReference type="ARBA" id="ARBA00034417"/>
    </source>
</evidence>
<evidence type="ECO:0000256" key="11">
    <source>
        <dbReference type="ARBA" id="ARBA00022985"/>
    </source>
</evidence>
<evidence type="ECO:0000256" key="3">
    <source>
        <dbReference type="ARBA" id="ARBA00010327"/>
    </source>
</evidence>
<evidence type="ECO:0000256" key="13">
    <source>
        <dbReference type="ARBA" id="ARBA00029511"/>
    </source>
</evidence>
<dbReference type="GO" id="GO:0005524">
    <property type="term" value="F:ATP binding"/>
    <property type="evidence" value="ECO:0007669"/>
    <property type="project" value="UniProtKB-UniRule"/>
</dbReference>
<keyword evidence="12 15" id="KW-0472">Membrane</keyword>
<comment type="catalytic activity">
    <reaction evidence="14 15">
        <text>an alpha-Kdo-(2-&gt;6)-lipid IVA + ATP = a 4-O-phospho-alpha-Kdo-(2-&gt;6)-lipid IVA + ADP + H(+)</text>
        <dbReference type="Rhea" id="RHEA:74271"/>
        <dbReference type="ChEBI" id="CHEBI:15378"/>
        <dbReference type="ChEBI" id="CHEBI:30616"/>
        <dbReference type="ChEBI" id="CHEBI:176428"/>
        <dbReference type="ChEBI" id="CHEBI:193140"/>
        <dbReference type="ChEBI" id="CHEBI:456216"/>
        <dbReference type="EC" id="2.7.1.166"/>
    </reaction>
</comment>
<dbReference type="InterPro" id="IPR022826">
    <property type="entry name" value="KDO_kinase"/>
</dbReference>
<keyword evidence="6 15" id="KW-0997">Cell inner membrane</keyword>
<evidence type="ECO:0000256" key="9">
    <source>
        <dbReference type="ARBA" id="ARBA00022777"/>
    </source>
</evidence>
<comment type="subcellular location">
    <subcellularLocation>
        <location evidence="1 15">Cell inner membrane</location>
        <topology evidence="1 15">Peripheral membrane protein</topology>
        <orientation evidence="1 15">Cytoplasmic side</orientation>
    </subcellularLocation>
</comment>
<dbReference type="GO" id="GO:0005886">
    <property type="term" value="C:plasma membrane"/>
    <property type="evidence" value="ECO:0007669"/>
    <property type="project" value="UniProtKB-SubCell"/>
</dbReference>
<name>A0A9X4YAF8_9GAMM</name>
<keyword evidence="5 15" id="KW-1003">Cell membrane</keyword>